<evidence type="ECO:0000256" key="7">
    <source>
        <dbReference type="PROSITE-ProRule" id="PRU01091"/>
    </source>
</evidence>
<evidence type="ECO:0000259" key="8">
    <source>
        <dbReference type="PROSITE" id="PS50110"/>
    </source>
</evidence>
<feature type="modified residue" description="4-aspartylphosphate" evidence="6">
    <location>
        <position position="55"/>
    </location>
</feature>
<dbReference type="RefSeq" id="WP_394164788.1">
    <property type="nucleotide sequence ID" value="NZ_JBHGCJ010000023.1"/>
</dbReference>
<name>A0ABW7D2Y0_9GAMM</name>
<evidence type="ECO:0000256" key="3">
    <source>
        <dbReference type="ARBA" id="ARBA00023015"/>
    </source>
</evidence>
<dbReference type="SMART" id="SM00862">
    <property type="entry name" value="Trans_reg_C"/>
    <property type="match status" value="1"/>
</dbReference>
<keyword evidence="1 6" id="KW-0597">Phosphoprotein</keyword>
<dbReference type="InterPro" id="IPR011006">
    <property type="entry name" value="CheY-like_superfamily"/>
</dbReference>
<feature type="DNA-binding region" description="OmpR/PhoB-type" evidence="7">
    <location>
        <begin position="130"/>
        <end position="231"/>
    </location>
</feature>
<keyword evidence="11" id="KW-1185">Reference proteome</keyword>
<dbReference type="PANTHER" id="PTHR48111:SF4">
    <property type="entry name" value="DNA-BINDING DUAL TRANSCRIPTIONAL REGULATOR OMPR"/>
    <property type="match status" value="1"/>
</dbReference>
<comment type="caution">
    <text evidence="10">The sequence shown here is derived from an EMBL/GenBank/DDBJ whole genome shotgun (WGS) entry which is preliminary data.</text>
</comment>
<dbReference type="Gene3D" id="6.10.250.690">
    <property type="match status" value="1"/>
</dbReference>
<feature type="domain" description="OmpR/PhoB-type" evidence="9">
    <location>
        <begin position="130"/>
        <end position="231"/>
    </location>
</feature>
<keyword evidence="5" id="KW-0804">Transcription</keyword>
<protein>
    <submittedName>
        <fullName evidence="10">Response regulator</fullName>
    </submittedName>
</protein>
<dbReference type="Pfam" id="PF00072">
    <property type="entry name" value="Response_reg"/>
    <property type="match status" value="1"/>
</dbReference>
<dbReference type="InterPro" id="IPR036388">
    <property type="entry name" value="WH-like_DNA-bd_sf"/>
</dbReference>
<reference evidence="10 11" key="1">
    <citation type="submission" date="2024-09" db="EMBL/GenBank/DDBJ databases">
        <authorList>
            <consortium name="All-Russian atlas of soil microorganisms"/>
            <consortium name="as a basis for the search for new antimicrobial producers and enzymes with unique properties"/>
            <person name="Sokolova E.A."/>
            <person name="Voronina E.N."/>
        </authorList>
    </citation>
    <scope>NUCLEOTIDE SEQUENCE [LARGE SCALE GENOMIC DNA]</scope>
    <source>
        <strain evidence="10 11">AF-22b-331.1</strain>
    </source>
</reference>
<dbReference type="SUPFAM" id="SSF52172">
    <property type="entry name" value="CheY-like"/>
    <property type="match status" value="1"/>
</dbReference>
<sequence length="236" mass="26020">MPAAIDIVVVDDDASIRDAIADCLRQHGYQVRVAAHAAMLDALLAQQRSALIVLDWMMPGEDGLSVCRRLQPSGIPILMLSAMGSTPDRVIGLEMGADDYLAKPFDPRELLARVRALLRRADRKEGAAPSTTLHFEGWQLQLEQHRLLTPQAAEVPLTRGEFALLRVLAERAGRVLSREQLLRLTRGEDSEPFDRAVDLAVSRLRRKLAQAATGGDALVQTLRGEGYRFAAPVSRR</sequence>
<dbReference type="SMART" id="SM00448">
    <property type="entry name" value="REC"/>
    <property type="match status" value="1"/>
</dbReference>
<dbReference type="Proteomes" id="UP001605261">
    <property type="component" value="Unassembled WGS sequence"/>
</dbReference>
<evidence type="ECO:0000313" key="10">
    <source>
        <dbReference type="EMBL" id="MFG6111572.1"/>
    </source>
</evidence>
<dbReference type="PANTHER" id="PTHR48111">
    <property type="entry name" value="REGULATOR OF RPOS"/>
    <property type="match status" value="1"/>
</dbReference>
<evidence type="ECO:0000256" key="6">
    <source>
        <dbReference type="PROSITE-ProRule" id="PRU00169"/>
    </source>
</evidence>
<dbReference type="InterPro" id="IPR039420">
    <property type="entry name" value="WalR-like"/>
</dbReference>
<accession>A0ABW7D2Y0</accession>
<dbReference type="InterPro" id="IPR016032">
    <property type="entry name" value="Sig_transdc_resp-reg_C-effctor"/>
</dbReference>
<evidence type="ECO:0000256" key="2">
    <source>
        <dbReference type="ARBA" id="ARBA00023012"/>
    </source>
</evidence>
<dbReference type="Gene3D" id="3.40.50.2300">
    <property type="match status" value="1"/>
</dbReference>
<dbReference type="InterPro" id="IPR001867">
    <property type="entry name" value="OmpR/PhoB-type_DNA-bd"/>
</dbReference>
<proteinExistence type="predicted"/>
<evidence type="ECO:0000259" key="9">
    <source>
        <dbReference type="PROSITE" id="PS51755"/>
    </source>
</evidence>
<dbReference type="CDD" id="cd00383">
    <property type="entry name" value="trans_reg_C"/>
    <property type="match status" value="1"/>
</dbReference>
<feature type="domain" description="Response regulatory" evidence="8">
    <location>
        <begin position="6"/>
        <end position="118"/>
    </location>
</feature>
<keyword evidence="3" id="KW-0805">Transcription regulation</keyword>
<evidence type="ECO:0000256" key="4">
    <source>
        <dbReference type="ARBA" id="ARBA00023125"/>
    </source>
</evidence>
<dbReference type="Pfam" id="PF00486">
    <property type="entry name" value="Trans_reg_C"/>
    <property type="match status" value="1"/>
</dbReference>
<evidence type="ECO:0000256" key="5">
    <source>
        <dbReference type="ARBA" id="ARBA00023163"/>
    </source>
</evidence>
<evidence type="ECO:0000256" key="1">
    <source>
        <dbReference type="ARBA" id="ARBA00022553"/>
    </source>
</evidence>
<dbReference type="InterPro" id="IPR001789">
    <property type="entry name" value="Sig_transdc_resp-reg_receiver"/>
</dbReference>
<dbReference type="EMBL" id="JBHGCJ010000023">
    <property type="protein sequence ID" value="MFG6111572.1"/>
    <property type="molecule type" value="Genomic_DNA"/>
</dbReference>
<keyword evidence="2" id="KW-0902">Two-component regulatory system</keyword>
<organism evidence="10 11">
    <name type="scientific">Stenotrophomonas nematodicola</name>
    <dbReference type="NCBI Taxonomy" id="2656746"/>
    <lineage>
        <taxon>Bacteria</taxon>
        <taxon>Pseudomonadati</taxon>
        <taxon>Pseudomonadota</taxon>
        <taxon>Gammaproteobacteria</taxon>
        <taxon>Lysobacterales</taxon>
        <taxon>Lysobacteraceae</taxon>
        <taxon>Stenotrophomonas</taxon>
    </lineage>
</organism>
<dbReference type="PROSITE" id="PS50110">
    <property type="entry name" value="RESPONSE_REGULATORY"/>
    <property type="match status" value="1"/>
</dbReference>
<dbReference type="SUPFAM" id="SSF46894">
    <property type="entry name" value="C-terminal effector domain of the bipartite response regulators"/>
    <property type="match status" value="1"/>
</dbReference>
<dbReference type="CDD" id="cd17574">
    <property type="entry name" value="REC_OmpR"/>
    <property type="match status" value="1"/>
</dbReference>
<gene>
    <name evidence="10" type="ORF">ACEU0G_001911</name>
</gene>
<dbReference type="PROSITE" id="PS51755">
    <property type="entry name" value="OMPR_PHOB"/>
    <property type="match status" value="1"/>
</dbReference>
<dbReference type="Gene3D" id="1.10.10.10">
    <property type="entry name" value="Winged helix-like DNA-binding domain superfamily/Winged helix DNA-binding domain"/>
    <property type="match status" value="1"/>
</dbReference>
<evidence type="ECO:0000313" key="11">
    <source>
        <dbReference type="Proteomes" id="UP001605261"/>
    </source>
</evidence>
<keyword evidence="4 7" id="KW-0238">DNA-binding</keyword>